<proteinExistence type="predicted"/>
<dbReference type="Proteomes" id="UP001250181">
    <property type="component" value="Unassembled WGS sequence"/>
</dbReference>
<accession>A0ABU3QFR0</accession>
<name>A0ABU3QFR0_9ACTN</name>
<feature type="region of interest" description="Disordered" evidence="1">
    <location>
        <begin position="1"/>
        <end position="28"/>
    </location>
</feature>
<feature type="region of interest" description="Disordered" evidence="1">
    <location>
        <begin position="64"/>
        <end position="87"/>
    </location>
</feature>
<evidence type="ECO:0000313" key="3">
    <source>
        <dbReference type="Proteomes" id="UP001250181"/>
    </source>
</evidence>
<dbReference type="RefSeq" id="WP_315876240.1">
    <property type="nucleotide sequence ID" value="NZ_JAWCTQ010000003.1"/>
</dbReference>
<evidence type="ECO:0000256" key="1">
    <source>
        <dbReference type="SAM" id="MobiDB-lite"/>
    </source>
</evidence>
<sequence>MRATGTERAAIGAVRDFGGGQGPTRERLNKPRADEAEFLAAAYDAHDAHAVALDRPTKGTEVFEPERADTGKSPASHIGARKTATGS</sequence>
<evidence type="ECO:0000313" key="2">
    <source>
        <dbReference type="EMBL" id="MDT9681232.1"/>
    </source>
</evidence>
<comment type="caution">
    <text evidence="2">The sequence shown here is derived from an EMBL/GenBank/DDBJ whole genome shotgun (WGS) entry which is preliminary data.</text>
</comment>
<protein>
    <submittedName>
        <fullName evidence="2">Uncharacterized protein</fullName>
    </submittedName>
</protein>
<reference evidence="2 3" key="1">
    <citation type="submission" date="2023-09" db="EMBL/GenBank/DDBJ databases">
        <title>Streptomyces sp. nov.: A antagonism against Alternaria gaisen Producing Streptochlin, Isolated from Tamarix root soil.</title>
        <authorList>
            <person name="Chen Y."/>
        </authorList>
    </citation>
    <scope>NUCLEOTIDE SEQUENCE [LARGE SCALE GENOMIC DNA]</scope>
    <source>
        <strain evidence="2 3">TRM76323</strain>
    </source>
</reference>
<keyword evidence="3" id="KW-1185">Reference proteome</keyword>
<gene>
    <name evidence="2" type="ORF">RND61_03970</name>
</gene>
<organism evidence="2 3">
    <name type="scientific">Streptomyces tamarix</name>
    <dbReference type="NCBI Taxonomy" id="3078565"/>
    <lineage>
        <taxon>Bacteria</taxon>
        <taxon>Bacillati</taxon>
        <taxon>Actinomycetota</taxon>
        <taxon>Actinomycetes</taxon>
        <taxon>Kitasatosporales</taxon>
        <taxon>Streptomycetaceae</taxon>
        <taxon>Streptomyces</taxon>
    </lineage>
</organism>
<dbReference type="EMBL" id="JAWCTQ010000003">
    <property type="protein sequence ID" value="MDT9681232.1"/>
    <property type="molecule type" value="Genomic_DNA"/>
</dbReference>